<evidence type="ECO:0000259" key="1">
    <source>
        <dbReference type="Pfam" id="PF03235"/>
    </source>
</evidence>
<dbReference type="OrthoDB" id="9798761at2"/>
<accession>A0A1Y6D1C8</accession>
<sequence length="771" mass="87254">MNSASIAFDTNTSFAQLFEASPVRRIQIPLIQRDYAQGRPGEEVERIRERFLDALYQAVTVDGAGIKLDFIYGDQVGDAFHPLDGQQRLTTLFLLHWYLAWRADVPLDSQTWTHFTYDTRDSARMFCERLVKVVRPGQADIRNAGGLSGWLRDQPWYFYTWEHDPTIQAMLMMLDALHARFGDCGEDGCRAAWARLVDAEHPAIGFYLLPIPAEQTASDLYIKMNSRGKPLTEFENFKAQFIESLKAASHPEARVSDFAFKVDTAWSDILWRYRGDDHLIDDEFMRYFRFIAELHAWVGGVAFDAKTRLEDLAASVYAQDLRKATPHLEFLFQSFDIWQGEDIRAWFEARMTATPGGPSVPLLLFNAFGQAPRNESPVDLFAACCRSYGAPGWTFAHSLLLYATLLHRIHKTPDFPCRLRRLRNLIEASLGGEIRADKMPDLLADVKAVVVDHKLTGIAALNQAQVANEAEKTALLDREPTLADALHGLEDHDLLRGRLTAFDLDPAQSASVFQSRAQAFQVLFNHPDLWKELTGALLALGDYSRQWDRWNGYRMAAFGAASEPLPWRYVFGGGQPNLVVPLMALLDRVAHSSGNIPACLATLQQEFLRDCEVRQPDQYLDWRYYFVKYPAMREGASGRYAIKNSGYGACMLDKTRMSSFYRDPYLYAMWELSGVGDDPISKQWPWFYGYETESRRMALKASGLKIECVDQGWQLSDIPADPVQLAALNQVFAQYGIQNNLCPVRQAGEVDSEDRIALGAGLLKALVQAKL</sequence>
<reference evidence="2 3" key="1">
    <citation type="submission" date="2016-12" db="EMBL/GenBank/DDBJ databases">
        <authorList>
            <person name="Song W.-J."/>
            <person name="Kurnit D.M."/>
        </authorList>
    </citation>
    <scope>NUCLEOTIDE SEQUENCE [LARGE SCALE GENOMIC DNA]</scope>
    <source>
        <strain evidence="2 3">175</strain>
    </source>
</reference>
<dbReference type="AlphaFoldDB" id="A0A1Y6D1C8"/>
<feature type="domain" description="GmrSD restriction endonucleases N-terminal" evidence="1">
    <location>
        <begin position="24"/>
        <end position="241"/>
    </location>
</feature>
<dbReference type="InterPro" id="IPR004919">
    <property type="entry name" value="GmrSD_N"/>
</dbReference>
<name>A0A1Y6D1C8_9GAMM</name>
<dbReference type="STRING" id="1760988.SAMN02949497_1684"/>
<dbReference type="EMBL" id="FXAM01000001">
    <property type="protein sequence ID" value="SMF94372.1"/>
    <property type="molecule type" value="Genomic_DNA"/>
</dbReference>
<gene>
    <name evidence="2" type="ORF">SAMN02949497_1684</name>
</gene>
<protein>
    <submittedName>
        <fullName evidence="2">Uncharacterized conserved protein, contains ParB-like and HNH nuclease domains</fullName>
    </submittedName>
</protein>
<keyword evidence="3" id="KW-1185">Reference proteome</keyword>
<dbReference type="Proteomes" id="UP000192923">
    <property type="component" value="Unassembled WGS sequence"/>
</dbReference>
<dbReference type="RefSeq" id="WP_085211688.1">
    <property type="nucleotide sequence ID" value="NZ_FXAM01000001.1"/>
</dbReference>
<evidence type="ECO:0000313" key="2">
    <source>
        <dbReference type="EMBL" id="SMF94372.1"/>
    </source>
</evidence>
<organism evidence="2 3">
    <name type="scientific">Methylomagnum ishizawai</name>
    <dbReference type="NCBI Taxonomy" id="1760988"/>
    <lineage>
        <taxon>Bacteria</taxon>
        <taxon>Pseudomonadati</taxon>
        <taxon>Pseudomonadota</taxon>
        <taxon>Gammaproteobacteria</taxon>
        <taxon>Methylococcales</taxon>
        <taxon>Methylococcaceae</taxon>
        <taxon>Methylomagnum</taxon>
    </lineage>
</organism>
<dbReference type="Pfam" id="PF03235">
    <property type="entry name" value="GmrSD_N"/>
    <property type="match status" value="1"/>
</dbReference>
<proteinExistence type="predicted"/>
<evidence type="ECO:0000313" key="3">
    <source>
        <dbReference type="Proteomes" id="UP000192923"/>
    </source>
</evidence>